<accession>A0A8S1JEX0</accession>
<dbReference type="InterPro" id="IPR007130">
    <property type="entry name" value="DAGAT"/>
</dbReference>
<keyword evidence="2" id="KW-0808">Transferase</keyword>
<dbReference type="EMBL" id="CAJHUC010002803">
    <property type="protein sequence ID" value="CAD7704397.1"/>
    <property type="molecule type" value="Genomic_DNA"/>
</dbReference>
<proteinExistence type="inferred from homology"/>
<evidence type="ECO:0000313" key="6">
    <source>
        <dbReference type="EMBL" id="CAD7704397.1"/>
    </source>
</evidence>
<dbReference type="InterPro" id="IPR029058">
    <property type="entry name" value="AB_hydrolase_fold"/>
</dbReference>
<evidence type="ECO:0000259" key="5">
    <source>
        <dbReference type="Pfam" id="PF12697"/>
    </source>
</evidence>
<comment type="similarity">
    <text evidence="1">Belongs to the diacylglycerol acyltransferase family.</text>
</comment>
<name>A0A8S1JEX0_9CHLO</name>
<evidence type="ECO:0000256" key="4">
    <source>
        <dbReference type="SAM" id="MobiDB-lite"/>
    </source>
</evidence>
<sequence length="692" mass="75922">MLSRWRVPGAQNLASPRPKCVRVSAAATQAKGKDREAKGTRANGEGYVNTIFGRQEPNQVSLSEQLGNDGGPPRFSSPFVATRNKMINPEELPIMLYIPGIDGTGLAAFRQFPMLVEAFELHALSVPPADRTDFAGIAGIIEGYLRNEINASAKGRPVYLLGESFGGVLALVVAERCREIVDRVVLVNPATSYRQSYWPILGPLMPRIPERLYGAVPFALAPAFGNPLALLAQGLDLTGPPDEQFASVTEGILQLFGTLGFLVDVLPPPVVAWKLELVKQGIDEVEKVLPKVQQRVLLVAGEGDWMLPSRSEAQRLRRLLPRCSTRVLPGRSHALLQEAGVDLVEIMKEEGFFVTERCLSCQPTAGVPKINNFGRPGPVELPTPIERDRAAGPLKVLARLTSPVFFSTMDDGRIVQGLSGLPASRPLLVVGNHQTFAPDMAMLVDELLKEKGILVRGLAHPFVSRTPDDDGKAGDLPDMGPLQPGGRPAISSMLTTFGAVPVTGKNMYKLLSQGEAVLLYPGGVREAYKNKNEDYQLFWPKNAEFVRMAAKFGATIVPLAAVGAEDSVDIIADRNDLLNTPIIGDMIKERLQKIPKARRNGTTALEDVFLQPIASVGGPRRFYFKFQKPIKTTPQDLDRERCQDIYDQVKSEVECGINYLLHKREEDPYKELLPRLLYEATWSGQRAPTFKV</sequence>
<keyword evidence="3" id="KW-0012">Acyltransferase</keyword>
<dbReference type="PANTHER" id="PTHR22753:SF14">
    <property type="entry name" value="MONOACYLGLYCEROL_DIACYLGLYCEROL O-ACYLTRANSFERASE"/>
    <property type="match status" value="1"/>
</dbReference>
<keyword evidence="7" id="KW-1185">Reference proteome</keyword>
<gene>
    <name evidence="6" type="ORF">OSTQU699_LOCUS9752</name>
</gene>
<organism evidence="6 7">
    <name type="scientific">Ostreobium quekettii</name>
    <dbReference type="NCBI Taxonomy" id="121088"/>
    <lineage>
        <taxon>Eukaryota</taxon>
        <taxon>Viridiplantae</taxon>
        <taxon>Chlorophyta</taxon>
        <taxon>core chlorophytes</taxon>
        <taxon>Ulvophyceae</taxon>
        <taxon>TCBD clade</taxon>
        <taxon>Bryopsidales</taxon>
        <taxon>Ostreobineae</taxon>
        <taxon>Ostreobiaceae</taxon>
        <taxon>Ostreobium</taxon>
    </lineage>
</organism>
<evidence type="ECO:0000256" key="2">
    <source>
        <dbReference type="ARBA" id="ARBA00022679"/>
    </source>
</evidence>
<evidence type="ECO:0000256" key="1">
    <source>
        <dbReference type="ARBA" id="ARBA00005420"/>
    </source>
</evidence>
<dbReference type="Pfam" id="PF12697">
    <property type="entry name" value="Abhydrolase_6"/>
    <property type="match status" value="1"/>
</dbReference>
<comment type="caution">
    <text evidence="6">The sequence shown here is derived from an EMBL/GenBank/DDBJ whole genome shotgun (WGS) entry which is preliminary data.</text>
</comment>
<dbReference type="InterPro" id="IPR000073">
    <property type="entry name" value="AB_hydrolase_1"/>
</dbReference>
<dbReference type="OrthoDB" id="44277at2759"/>
<feature type="region of interest" description="Disordered" evidence="4">
    <location>
        <begin position="1"/>
        <end position="21"/>
    </location>
</feature>
<dbReference type="SUPFAM" id="SSF53474">
    <property type="entry name" value="alpha/beta-Hydrolases"/>
    <property type="match status" value="1"/>
</dbReference>
<feature type="compositionally biased region" description="Basic and acidic residues" evidence="4">
    <location>
        <begin position="466"/>
        <end position="475"/>
    </location>
</feature>
<dbReference type="Proteomes" id="UP000708148">
    <property type="component" value="Unassembled WGS sequence"/>
</dbReference>
<dbReference type="AlphaFoldDB" id="A0A8S1JEX0"/>
<dbReference type="GO" id="GO:0016020">
    <property type="term" value="C:membrane"/>
    <property type="evidence" value="ECO:0007669"/>
    <property type="project" value="TreeGrafter"/>
</dbReference>
<dbReference type="CDD" id="cd07987">
    <property type="entry name" value="LPLAT_MGAT-like"/>
    <property type="match status" value="1"/>
</dbReference>
<dbReference type="PANTHER" id="PTHR22753">
    <property type="entry name" value="TRANSMEMBRANE PROTEIN 68"/>
    <property type="match status" value="1"/>
</dbReference>
<feature type="domain" description="AB hydrolase-1" evidence="5">
    <location>
        <begin position="127"/>
        <end position="344"/>
    </location>
</feature>
<dbReference type="Pfam" id="PF03982">
    <property type="entry name" value="DAGAT"/>
    <property type="match status" value="1"/>
</dbReference>
<dbReference type="GO" id="GO:0004144">
    <property type="term" value="F:diacylglycerol O-acyltransferase activity"/>
    <property type="evidence" value="ECO:0007669"/>
    <property type="project" value="UniProtKB-ARBA"/>
</dbReference>
<feature type="region of interest" description="Disordered" evidence="4">
    <location>
        <begin position="466"/>
        <end position="485"/>
    </location>
</feature>
<reference evidence="6" key="1">
    <citation type="submission" date="2020-12" db="EMBL/GenBank/DDBJ databases">
        <authorList>
            <person name="Iha C."/>
        </authorList>
    </citation>
    <scope>NUCLEOTIDE SEQUENCE</scope>
</reference>
<evidence type="ECO:0000313" key="7">
    <source>
        <dbReference type="Proteomes" id="UP000708148"/>
    </source>
</evidence>
<evidence type="ECO:0000256" key="3">
    <source>
        <dbReference type="ARBA" id="ARBA00023315"/>
    </source>
</evidence>
<protein>
    <recommendedName>
        <fullName evidence="5">AB hydrolase-1 domain-containing protein</fullName>
    </recommendedName>
</protein>
<dbReference type="Gene3D" id="3.40.50.1820">
    <property type="entry name" value="alpha/beta hydrolase"/>
    <property type="match status" value="1"/>
</dbReference>